<gene>
    <name evidence="2" type="ORF">RY831_10985</name>
</gene>
<accession>A0ABU6J7P8</accession>
<evidence type="ECO:0000256" key="1">
    <source>
        <dbReference type="SAM" id="Phobius"/>
    </source>
</evidence>
<comment type="caution">
    <text evidence="2">The sequence shown here is derived from an EMBL/GenBank/DDBJ whole genome shotgun (WGS) entry which is preliminary data.</text>
</comment>
<keyword evidence="1" id="KW-1133">Transmembrane helix</keyword>
<dbReference type="EMBL" id="JAWIIV010000007">
    <property type="protein sequence ID" value="MEC4719674.1"/>
    <property type="molecule type" value="Genomic_DNA"/>
</dbReference>
<keyword evidence="3" id="KW-1185">Reference proteome</keyword>
<evidence type="ECO:0000313" key="2">
    <source>
        <dbReference type="EMBL" id="MEC4719674.1"/>
    </source>
</evidence>
<keyword evidence="1" id="KW-0472">Membrane</keyword>
<reference evidence="2 3" key="1">
    <citation type="submission" date="2023-10" db="EMBL/GenBank/DDBJ databases">
        <title>Noviherbaspirillum sp. CPCC 100848 genome assembly.</title>
        <authorList>
            <person name="Li X.Y."/>
            <person name="Fang X.M."/>
        </authorList>
    </citation>
    <scope>NUCLEOTIDE SEQUENCE [LARGE SCALE GENOMIC DNA]</scope>
    <source>
        <strain evidence="2 3">CPCC 100848</strain>
    </source>
</reference>
<dbReference type="RefSeq" id="WP_326506383.1">
    <property type="nucleotide sequence ID" value="NZ_JAWIIV010000007.1"/>
</dbReference>
<feature type="transmembrane region" description="Helical" evidence="1">
    <location>
        <begin position="20"/>
        <end position="37"/>
    </location>
</feature>
<organism evidence="2 3">
    <name type="scientific">Noviherbaspirillum album</name>
    <dbReference type="NCBI Taxonomy" id="3080276"/>
    <lineage>
        <taxon>Bacteria</taxon>
        <taxon>Pseudomonadati</taxon>
        <taxon>Pseudomonadota</taxon>
        <taxon>Betaproteobacteria</taxon>
        <taxon>Burkholderiales</taxon>
        <taxon>Oxalobacteraceae</taxon>
        <taxon>Noviherbaspirillum</taxon>
    </lineage>
</organism>
<dbReference type="Proteomes" id="UP001352263">
    <property type="component" value="Unassembled WGS sequence"/>
</dbReference>
<sequence length="87" mass="10113">MFILQVKVFNTVQMKKPPSLAVFLGFGLALLFVRLPLLHRLGAGIAKVKIKVKARESHVLQLIEDWLRAMVQQFKKFGKPYRIFHHM</sequence>
<keyword evidence="1" id="KW-0812">Transmembrane</keyword>
<proteinExistence type="predicted"/>
<protein>
    <submittedName>
        <fullName evidence="2">Uncharacterized protein</fullName>
    </submittedName>
</protein>
<evidence type="ECO:0000313" key="3">
    <source>
        <dbReference type="Proteomes" id="UP001352263"/>
    </source>
</evidence>
<name>A0ABU6J7P8_9BURK</name>